<dbReference type="EMBL" id="UOGC01000117">
    <property type="protein sequence ID" value="VAX21271.1"/>
    <property type="molecule type" value="Genomic_DNA"/>
</dbReference>
<dbReference type="Pfam" id="PF03692">
    <property type="entry name" value="CxxCxxCC"/>
    <property type="match status" value="1"/>
</dbReference>
<evidence type="ECO:0008006" key="2">
    <source>
        <dbReference type="Google" id="ProtNLM"/>
    </source>
</evidence>
<accession>A0A3B1C3J4</accession>
<dbReference type="AlphaFoldDB" id="A0A3B1C3J4"/>
<proteinExistence type="predicted"/>
<reference evidence="1" key="1">
    <citation type="submission" date="2018-06" db="EMBL/GenBank/DDBJ databases">
        <authorList>
            <person name="Zhirakovskaya E."/>
        </authorList>
    </citation>
    <scope>NUCLEOTIDE SEQUENCE</scope>
</reference>
<organism evidence="1">
    <name type="scientific">hydrothermal vent metagenome</name>
    <dbReference type="NCBI Taxonomy" id="652676"/>
    <lineage>
        <taxon>unclassified sequences</taxon>
        <taxon>metagenomes</taxon>
        <taxon>ecological metagenomes</taxon>
    </lineage>
</organism>
<evidence type="ECO:0000313" key="1">
    <source>
        <dbReference type="EMBL" id="VAX21271.1"/>
    </source>
</evidence>
<protein>
    <recommendedName>
        <fullName evidence="2">YkgJ family cysteine cluster protein</fullName>
    </recommendedName>
</protein>
<sequence length="132" mass="15661">MAVKMTVDGCQGCPGKCCSDLEEQIIKPRTKADIENLKWQLHFENTHVFIRNKRWYQLTLGKCMYLADDFHCTIYEDRPEVCRSHMPPECEHYGEIYDVILRTPEDFMAHIVKEDRRKKKIARAKKQKTARN</sequence>
<name>A0A3B1C3J4_9ZZZZ</name>
<dbReference type="InterPro" id="IPR005358">
    <property type="entry name" value="Puta_zinc/iron-chelating_dom"/>
</dbReference>
<gene>
    <name evidence="1" type="ORF">MNBD_NITROSPINAE01-1303</name>
</gene>